<organism evidence="2">
    <name type="scientific">marine sediment metagenome</name>
    <dbReference type="NCBI Taxonomy" id="412755"/>
    <lineage>
        <taxon>unclassified sequences</taxon>
        <taxon>metagenomes</taxon>
        <taxon>ecological metagenomes</taxon>
    </lineage>
</organism>
<reference evidence="2" key="1">
    <citation type="journal article" date="2014" name="Front. Microbiol.">
        <title>High frequency of phylogenetically diverse reductive dehalogenase-homologous genes in deep subseafloor sedimentary metagenomes.</title>
        <authorList>
            <person name="Kawai M."/>
            <person name="Futagami T."/>
            <person name="Toyoda A."/>
            <person name="Takaki Y."/>
            <person name="Nishi S."/>
            <person name="Hori S."/>
            <person name="Arai W."/>
            <person name="Tsubouchi T."/>
            <person name="Morono Y."/>
            <person name="Uchiyama I."/>
            <person name="Ito T."/>
            <person name="Fujiyama A."/>
            <person name="Inagaki F."/>
            <person name="Takami H."/>
        </authorList>
    </citation>
    <scope>NUCLEOTIDE SEQUENCE</scope>
    <source>
        <strain evidence="2">Expedition CK06-06</strain>
    </source>
</reference>
<dbReference type="EMBL" id="BARW01019769">
    <property type="protein sequence ID" value="GAI99228.1"/>
    <property type="molecule type" value="Genomic_DNA"/>
</dbReference>
<protein>
    <submittedName>
        <fullName evidence="2">Uncharacterized protein</fullName>
    </submittedName>
</protein>
<accession>X1T1Z7</accession>
<feature type="transmembrane region" description="Helical" evidence="1">
    <location>
        <begin position="7"/>
        <end position="29"/>
    </location>
</feature>
<keyword evidence="1" id="KW-0472">Membrane</keyword>
<dbReference type="AlphaFoldDB" id="X1T1Z7"/>
<evidence type="ECO:0000256" key="1">
    <source>
        <dbReference type="SAM" id="Phobius"/>
    </source>
</evidence>
<comment type="caution">
    <text evidence="2">The sequence shown here is derived from an EMBL/GenBank/DDBJ whole genome shotgun (WGS) entry which is preliminary data.</text>
</comment>
<name>X1T1Z7_9ZZZZ</name>
<sequence>MKKNCKDWLGITGQWLGVGLFSFVIFKYIQVSAPWQYTVPLIAGWCFAIATKIRGK</sequence>
<gene>
    <name evidence="2" type="ORF">S12H4_33537</name>
</gene>
<feature type="transmembrane region" description="Helical" evidence="1">
    <location>
        <begin position="35"/>
        <end position="53"/>
    </location>
</feature>
<evidence type="ECO:0000313" key="2">
    <source>
        <dbReference type="EMBL" id="GAI99228.1"/>
    </source>
</evidence>
<proteinExistence type="predicted"/>
<keyword evidence="1" id="KW-1133">Transmembrane helix</keyword>
<keyword evidence="1" id="KW-0812">Transmembrane</keyword>